<dbReference type="Gene3D" id="1.10.150.520">
    <property type="match status" value="1"/>
</dbReference>
<name>A0A5N7C473_PETAA</name>
<dbReference type="AlphaFoldDB" id="A0A5N7C473"/>
<dbReference type="PANTHER" id="PTHR46470:SF2">
    <property type="entry name" value="GLYCERALDEHYDE 3-PHOSPHATE PHOSPHATASE"/>
    <property type="match status" value="1"/>
</dbReference>
<keyword evidence="3" id="KW-0460">Magnesium</keyword>
<proteinExistence type="predicted"/>
<protein>
    <submittedName>
        <fullName evidence="4">HAD-like domain-containing protein</fullName>
    </submittedName>
</protein>
<dbReference type="GO" id="GO:0016791">
    <property type="term" value="F:phosphatase activity"/>
    <property type="evidence" value="ECO:0007669"/>
    <property type="project" value="TreeGrafter"/>
</dbReference>
<dbReference type="PANTHER" id="PTHR46470">
    <property type="entry name" value="N-ACYLNEURAMINATE-9-PHOSPHATASE"/>
    <property type="match status" value="1"/>
</dbReference>
<organism evidence="4">
    <name type="scientific">Petromyces alliaceus</name>
    <name type="common">Aspergillus alliaceus</name>
    <dbReference type="NCBI Taxonomy" id="209559"/>
    <lineage>
        <taxon>Eukaryota</taxon>
        <taxon>Fungi</taxon>
        <taxon>Dikarya</taxon>
        <taxon>Ascomycota</taxon>
        <taxon>Pezizomycotina</taxon>
        <taxon>Eurotiomycetes</taxon>
        <taxon>Eurotiomycetidae</taxon>
        <taxon>Eurotiales</taxon>
        <taxon>Aspergillaceae</taxon>
        <taxon>Aspergillus</taxon>
        <taxon>Aspergillus subgen. Circumdati</taxon>
    </lineage>
</organism>
<sequence>MSPWNPTLENEGNSNLDFIRSSLSSKTWFGFDLDDTLHEFRRASAHASSATAGAFADGRTSIENPRERFSLLLHGRGLETSTERLDRLLETYERNLKGTLTLKPGSLRLLQRIKSLGKIVIVVTEGPQDAQQWTVEELGLLPYIDVLVTTNEIGISKVDRLFPIVLRKYSIPASKIVYVGDNEKRDVVPARGAGILAVLYDEKGGCGFDDTAAFRVDSLEKLEYLLG</sequence>
<dbReference type="InterPro" id="IPR023214">
    <property type="entry name" value="HAD_sf"/>
</dbReference>
<dbReference type="GO" id="GO:0046872">
    <property type="term" value="F:metal ion binding"/>
    <property type="evidence" value="ECO:0007669"/>
    <property type="project" value="UniProtKB-KW"/>
</dbReference>
<accession>A0A5N7C473</accession>
<evidence type="ECO:0000256" key="2">
    <source>
        <dbReference type="ARBA" id="ARBA00022801"/>
    </source>
</evidence>
<dbReference type="OrthoDB" id="1694274at2759"/>
<dbReference type="Pfam" id="PF00702">
    <property type="entry name" value="Hydrolase"/>
    <property type="match status" value="1"/>
</dbReference>
<dbReference type="Proteomes" id="UP000326877">
    <property type="component" value="Unassembled WGS sequence"/>
</dbReference>
<evidence type="ECO:0000313" key="4">
    <source>
        <dbReference type="EMBL" id="KAE8388905.1"/>
    </source>
</evidence>
<dbReference type="SFLD" id="SFLDG01129">
    <property type="entry name" value="C1.5:_HAD__Beta-PGM__Phosphata"/>
    <property type="match status" value="1"/>
</dbReference>
<keyword evidence="1" id="KW-0479">Metal-binding</keyword>
<reference evidence="4" key="1">
    <citation type="submission" date="2019-04" db="EMBL/GenBank/DDBJ databases">
        <title>Friends and foes A comparative genomics studyof 23 Aspergillus species from section Flavi.</title>
        <authorList>
            <consortium name="DOE Joint Genome Institute"/>
            <person name="Kjaerbolling I."/>
            <person name="Vesth T."/>
            <person name="Frisvad J.C."/>
            <person name="Nybo J.L."/>
            <person name="Theobald S."/>
            <person name="Kildgaard S."/>
            <person name="Isbrandt T."/>
            <person name="Kuo A."/>
            <person name="Sato A."/>
            <person name="Lyhne E.K."/>
            <person name="Kogle M.E."/>
            <person name="Wiebenga A."/>
            <person name="Kun R.S."/>
            <person name="Lubbers R.J."/>
            <person name="Makela M.R."/>
            <person name="Barry K."/>
            <person name="Chovatia M."/>
            <person name="Clum A."/>
            <person name="Daum C."/>
            <person name="Haridas S."/>
            <person name="He G."/>
            <person name="LaButti K."/>
            <person name="Lipzen A."/>
            <person name="Mondo S."/>
            <person name="Riley R."/>
            <person name="Salamov A."/>
            <person name="Simmons B.A."/>
            <person name="Magnuson J.K."/>
            <person name="Henrissat B."/>
            <person name="Mortensen U.H."/>
            <person name="Larsen T.O."/>
            <person name="Devries R.P."/>
            <person name="Grigoriev I.V."/>
            <person name="Machida M."/>
            <person name="Baker S.E."/>
            <person name="Andersen M.R."/>
        </authorList>
    </citation>
    <scope>NUCLEOTIDE SEQUENCE [LARGE SCALE GENOMIC DNA]</scope>
    <source>
        <strain evidence="4">IBT 14317</strain>
    </source>
</reference>
<evidence type="ECO:0000256" key="3">
    <source>
        <dbReference type="ARBA" id="ARBA00022842"/>
    </source>
</evidence>
<dbReference type="Gene3D" id="3.40.50.1000">
    <property type="entry name" value="HAD superfamily/HAD-like"/>
    <property type="match status" value="1"/>
</dbReference>
<dbReference type="SUPFAM" id="SSF56784">
    <property type="entry name" value="HAD-like"/>
    <property type="match status" value="1"/>
</dbReference>
<dbReference type="EMBL" id="ML735272">
    <property type="protein sequence ID" value="KAE8388905.1"/>
    <property type="molecule type" value="Genomic_DNA"/>
</dbReference>
<evidence type="ECO:0000256" key="1">
    <source>
        <dbReference type="ARBA" id="ARBA00022723"/>
    </source>
</evidence>
<dbReference type="InterPro" id="IPR036412">
    <property type="entry name" value="HAD-like_sf"/>
</dbReference>
<dbReference type="InterPro" id="IPR051400">
    <property type="entry name" value="HAD-like_hydrolase"/>
</dbReference>
<keyword evidence="2" id="KW-0378">Hydrolase</keyword>
<gene>
    <name evidence="4" type="ORF">BDV23DRAFT_184904</name>
</gene>
<dbReference type="SFLD" id="SFLDS00003">
    <property type="entry name" value="Haloacid_Dehalogenase"/>
    <property type="match status" value="1"/>
</dbReference>